<dbReference type="InterPro" id="IPR006175">
    <property type="entry name" value="YjgF/YER057c/UK114"/>
</dbReference>
<dbReference type="OrthoDB" id="309640at2759"/>
<dbReference type="CDD" id="cd00448">
    <property type="entry name" value="YjgF_YER057c_UK114_family"/>
    <property type="match status" value="1"/>
</dbReference>
<keyword evidence="4" id="KW-1185">Reference proteome</keyword>
<dbReference type="Gene3D" id="3.30.1330.40">
    <property type="entry name" value="RutC-like"/>
    <property type="match status" value="1"/>
</dbReference>
<dbReference type="GO" id="GO:0019239">
    <property type="term" value="F:deaminase activity"/>
    <property type="evidence" value="ECO:0007669"/>
    <property type="project" value="TreeGrafter"/>
</dbReference>
<evidence type="ECO:0000313" key="4">
    <source>
        <dbReference type="Proteomes" id="UP000326759"/>
    </source>
</evidence>
<dbReference type="Pfam" id="PF01042">
    <property type="entry name" value="Ribonuc_L-PSP"/>
    <property type="match status" value="1"/>
</dbReference>
<proteinExistence type="predicted"/>
<accession>A0A5N5TI80</accession>
<keyword evidence="1" id="KW-0472">Membrane</keyword>
<reference evidence="3 4" key="1">
    <citation type="journal article" date="2019" name="PLoS Biol.">
        <title>Sex chromosomes control vertical transmission of feminizing Wolbachia symbionts in an isopod.</title>
        <authorList>
            <person name="Becking T."/>
            <person name="Chebbi M.A."/>
            <person name="Giraud I."/>
            <person name="Moumen B."/>
            <person name="Laverre T."/>
            <person name="Caubet Y."/>
            <person name="Peccoud J."/>
            <person name="Gilbert C."/>
            <person name="Cordaux R."/>
        </authorList>
    </citation>
    <scope>NUCLEOTIDE SEQUENCE [LARGE SCALE GENOMIC DNA]</scope>
    <source>
        <strain evidence="3">ANa2</strain>
        <tissue evidence="3">Whole body excluding digestive tract and cuticle</tissue>
    </source>
</reference>
<evidence type="ECO:0000313" key="3">
    <source>
        <dbReference type="EMBL" id="KAB7505828.1"/>
    </source>
</evidence>
<keyword evidence="1" id="KW-0812">Transmembrane</keyword>
<evidence type="ECO:0000256" key="2">
    <source>
        <dbReference type="SAM" id="SignalP"/>
    </source>
</evidence>
<dbReference type="AlphaFoldDB" id="A0A5N5TI80"/>
<comment type="caution">
    <text evidence="3">The sequence shown here is derived from an EMBL/GenBank/DDBJ whole genome shotgun (WGS) entry which is preliminary data.</text>
</comment>
<keyword evidence="1" id="KW-1133">Transmembrane helix</keyword>
<evidence type="ECO:0000256" key="1">
    <source>
        <dbReference type="SAM" id="Phobius"/>
    </source>
</evidence>
<dbReference type="PANTHER" id="PTHR11803:SF39">
    <property type="entry name" value="2-IMINOBUTANOATE_2-IMINOPROPANOATE DEAMINASE"/>
    <property type="match status" value="1"/>
</dbReference>
<dbReference type="GO" id="GO:0005739">
    <property type="term" value="C:mitochondrion"/>
    <property type="evidence" value="ECO:0007669"/>
    <property type="project" value="TreeGrafter"/>
</dbReference>
<feature type="chain" id="PRO_5024332794" evidence="2">
    <location>
        <begin position="20"/>
        <end position="245"/>
    </location>
</feature>
<dbReference type="SUPFAM" id="SSF55298">
    <property type="entry name" value="YjgF-like"/>
    <property type="match status" value="1"/>
</dbReference>
<dbReference type="PANTHER" id="PTHR11803">
    <property type="entry name" value="2-IMINOBUTANOATE/2-IMINOPROPANOATE DEAMINASE RIDA"/>
    <property type="match status" value="1"/>
</dbReference>
<dbReference type="InterPro" id="IPR035959">
    <property type="entry name" value="RutC-like_sf"/>
</dbReference>
<protein>
    <submittedName>
        <fullName evidence="3">Ribonuclease</fullName>
    </submittedName>
</protein>
<sequence length="245" mass="27533">MIFNFTIVVSLVLVNHVQERCYVISASRITPDGDHKENISEFNEKIFRRPEKMNRLFMCFFPGFFLVFSTGYLTAIISEWQIPINHVEYFLEETKNFVVDQPSFNELEEVAIASTDLVLINYYLQRESKIIRKVISTSRAPAAIGPYRFICQKFFIANNFSPGSQAVQAGNLLFISGQLGLDPKTTTLVPGGVVPETEQALNNMQSILDEAGCTFFGVLSSKSSLPSCSFAKGWKSRNRGNRNSG</sequence>
<keyword evidence="2" id="KW-0732">Signal</keyword>
<feature type="signal peptide" evidence="2">
    <location>
        <begin position="1"/>
        <end position="19"/>
    </location>
</feature>
<organism evidence="3 4">
    <name type="scientific">Armadillidium nasatum</name>
    <dbReference type="NCBI Taxonomy" id="96803"/>
    <lineage>
        <taxon>Eukaryota</taxon>
        <taxon>Metazoa</taxon>
        <taxon>Ecdysozoa</taxon>
        <taxon>Arthropoda</taxon>
        <taxon>Crustacea</taxon>
        <taxon>Multicrustacea</taxon>
        <taxon>Malacostraca</taxon>
        <taxon>Eumalacostraca</taxon>
        <taxon>Peracarida</taxon>
        <taxon>Isopoda</taxon>
        <taxon>Oniscidea</taxon>
        <taxon>Crinocheta</taxon>
        <taxon>Armadillidiidae</taxon>
        <taxon>Armadillidium</taxon>
    </lineage>
</organism>
<dbReference type="GO" id="GO:0005829">
    <property type="term" value="C:cytosol"/>
    <property type="evidence" value="ECO:0007669"/>
    <property type="project" value="TreeGrafter"/>
</dbReference>
<dbReference type="EMBL" id="SEYY01001096">
    <property type="protein sequence ID" value="KAB7505828.1"/>
    <property type="molecule type" value="Genomic_DNA"/>
</dbReference>
<feature type="transmembrane region" description="Helical" evidence="1">
    <location>
        <begin position="56"/>
        <end position="77"/>
    </location>
</feature>
<name>A0A5N5TI80_9CRUS</name>
<dbReference type="Proteomes" id="UP000326759">
    <property type="component" value="Unassembled WGS sequence"/>
</dbReference>
<gene>
    <name evidence="3" type="primary">Hrsp12</name>
    <name evidence="3" type="ORF">Anas_01567</name>
</gene>